<dbReference type="KEGG" id="cgrn:4412665_01473"/>
<protein>
    <recommendedName>
        <fullName evidence="1">VOC domain-containing protein</fullName>
    </recommendedName>
</protein>
<dbReference type="Proteomes" id="UP000215332">
    <property type="component" value="Chromosome 1"/>
</dbReference>
<dbReference type="SUPFAM" id="SSF54593">
    <property type="entry name" value="Glyoxalase/Bleomycin resistance protein/Dihydroxybiphenyl dioxygenase"/>
    <property type="match status" value="1"/>
</dbReference>
<reference evidence="2 3" key="1">
    <citation type="submission" date="2017-06" db="EMBL/GenBank/DDBJ databases">
        <authorList>
            <consortium name="Pathogen Informatics"/>
        </authorList>
    </citation>
    <scope>NUCLEOTIDE SEQUENCE [LARGE SCALE GENOMIC DNA]</scope>
    <source>
        <strain evidence="2 3">NCTC11865</strain>
    </source>
</reference>
<evidence type="ECO:0000313" key="3">
    <source>
        <dbReference type="Proteomes" id="UP000215332"/>
    </source>
</evidence>
<evidence type="ECO:0000259" key="1">
    <source>
        <dbReference type="PROSITE" id="PS51819"/>
    </source>
</evidence>
<dbReference type="InterPro" id="IPR029068">
    <property type="entry name" value="Glyas_Bleomycin-R_OHBP_Dase"/>
</dbReference>
<dbReference type="EMBL" id="LT906441">
    <property type="protein sequence ID" value="SNV37157.1"/>
    <property type="molecule type" value="Genomic_DNA"/>
</dbReference>
<name>A0A239WRS5_9ACTN</name>
<dbReference type="InterPro" id="IPR037523">
    <property type="entry name" value="VOC_core"/>
</dbReference>
<gene>
    <name evidence="2" type="ORF">SAMEA4412665_01473</name>
</gene>
<accession>A0A239WRS5</accession>
<evidence type="ECO:0000313" key="2">
    <source>
        <dbReference type="EMBL" id="SNV37157.1"/>
    </source>
</evidence>
<dbReference type="eggNOG" id="COG0346">
    <property type="taxonomic scope" value="Bacteria"/>
</dbReference>
<proteinExistence type="predicted"/>
<dbReference type="RefSeq" id="WP_065860633.1">
    <property type="nucleotide sequence ID" value="NZ_LT906441.1"/>
</dbReference>
<dbReference type="AlphaFoldDB" id="A0A239WRS5"/>
<organism evidence="2 3">
    <name type="scientific">Cutibacterium granulosum</name>
    <dbReference type="NCBI Taxonomy" id="33011"/>
    <lineage>
        <taxon>Bacteria</taxon>
        <taxon>Bacillati</taxon>
        <taxon>Actinomycetota</taxon>
        <taxon>Actinomycetes</taxon>
        <taxon>Propionibacteriales</taxon>
        <taxon>Propionibacteriaceae</taxon>
        <taxon>Cutibacterium</taxon>
    </lineage>
</organism>
<dbReference type="Gene3D" id="3.10.180.10">
    <property type="entry name" value="2,3-Dihydroxybiphenyl 1,2-Dioxygenase, domain 1"/>
    <property type="match status" value="1"/>
</dbReference>
<dbReference type="CDD" id="cd06587">
    <property type="entry name" value="VOC"/>
    <property type="match status" value="1"/>
</dbReference>
<dbReference type="PROSITE" id="PS51819">
    <property type="entry name" value="VOC"/>
    <property type="match status" value="1"/>
</dbReference>
<feature type="domain" description="VOC" evidence="1">
    <location>
        <begin position="6"/>
        <end position="113"/>
    </location>
</feature>
<sequence length="113" mass="12373">MIRPIRIDNVLIDVPNVEQAAAWYQEYAGLAVLFTTPDIAVLHTEDHAGPGILLRRSDRPSHGTVWFEVADAQLVADAWGLPVFAVATGKCVEIQDPWGNTVGFTDYSNTHTA</sequence>